<dbReference type="InterPro" id="IPR050640">
    <property type="entry name" value="Bact_2-comp_sensor_kinase"/>
</dbReference>
<evidence type="ECO:0000259" key="8">
    <source>
        <dbReference type="PROSITE" id="PS50885"/>
    </source>
</evidence>
<comment type="subcellular location">
    <subcellularLocation>
        <location evidence="1">Cell membrane</location>
        <topology evidence="1">Multi-pass membrane protein</topology>
    </subcellularLocation>
</comment>
<keyword evidence="7" id="KW-0812">Transmembrane</keyword>
<gene>
    <name evidence="9" type="ORF">IDH41_01420</name>
</gene>
<dbReference type="SUPFAM" id="SSF55874">
    <property type="entry name" value="ATPase domain of HSP90 chaperone/DNA topoisomerase II/histidine kinase"/>
    <property type="match status" value="1"/>
</dbReference>
<dbReference type="EMBL" id="JACXIY010000001">
    <property type="protein sequence ID" value="MBD2867219.1"/>
    <property type="molecule type" value="Genomic_DNA"/>
</dbReference>
<protein>
    <submittedName>
        <fullName evidence="9">Sensor histidine kinase</fullName>
    </submittedName>
</protein>
<dbReference type="SUPFAM" id="SSF158472">
    <property type="entry name" value="HAMP domain-like"/>
    <property type="match status" value="1"/>
</dbReference>
<evidence type="ECO:0000256" key="2">
    <source>
        <dbReference type="ARBA" id="ARBA00022475"/>
    </source>
</evidence>
<keyword evidence="2" id="KW-1003">Cell membrane</keyword>
<comment type="caution">
    <text evidence="9">The sequence shown here is derived from an EMBL/GenBank/DDBJ whole genome shotgun (WGS) entry which is preliminary data.</text>
</comment>
<dbReference type="Pfam" id="PF00672">
    <property type="entry name" value="HAMP"/>
    <property type="match status" value="1"/>
</dbReference>
<dbReference type="SMART" id="SM00304">
    <property type="entry name" value="HAMP"/>
    <property type="match status" value="1"/>
</dbReference>
<dbReference type="RefSeq" id="WP_190857586.1">
    <property type="nucleotide sequence ID" value="NZ_JACXIY010000001.1"/>
</dbReference>
<feature type="transmembrane region" description="Helical" evidence="7">
    <location>
        <begin position="297"/>
        <end position="322"/>
    </location>
</feature>
<accession>A0A927CGT1</accession>
<evidence type="ECO:0000256" key="1">
    <source>
        <dbReference type="ARBA" id="ARBA00004651"/>
    </source>
</evidence>
<dbReference type="Gene3D" id="6.10.340.10">
    <property type="match status" value="1"/>
</dbReference>
<keyword evidence="6 7" id="KW-0472">Membrane</keyword>
<keyword evidence="3" id="KW-0597">Phosphoprotein</keyword>
<dbReference type="InterPro" id="IPR036890">
    <property type="entry name" value="HATPase_C_sf"/>
</dbReference>
<evidence type="ECO:0000256" key="7">
    <source>
        <dbReference type="SAM" id="Phobius"/>
    </source>
</evidence>
<evidence type="ECO:0000313" key="10">
    <source>
        <dbReference type="Proteomes" id="UP000632125"/>
    </source>
</evidence>
<dbReference type="SMART" id="SM00387">
    <property type="entry name" value="HATPase_c"/>
    <property type="match status" value="1"/>
</dbReference>
<dbReference type="Gene3D" id="3.30.565.10">
    <property type="entry name" value="Histidine kinase-like ATPase, C-terminal domain"/>
    <property type="match status" value="1"/>
</dbReference>
<dbReference type="InterPro" id="IPR010559">
    <property type="entry name" value="Sig_transdc_His_kin_internal"/>
</dbReference>
<evidence type="ECO:0000256" key="6">
    <source>
        <dbReference type="ARBA" id="ARBA00023136"/>
    </source>
</evidence>
<dbReference type="AlphaFoldDB" id="A0A927CGT1"/>
<evidence type="ECO:0000256" key="4">
    <source>
        <dbReference type="ARBA" id="ARBA00022679"/>
    </source>
</evidence>
<reference evidence="9" key="1">
    <citation type="submission" date="2020-09" db="EMBL/GenBank/DDBJ databases">
        <title>A novel bacterium of genus Paenibacillus, isolated from South China Sea.</title>
        <authorList>
            <person name="Huang H."/>
            <person name="Mo K."/>
            <person name="Hu Y."/>
        </authorList>
    </citation>
    <scope>NUCLEOTIDE SEQUENCE</scope>
    <source>
        <strain evidence="9">IB182493</strain>
    </source>
</reference>
<dbReference type="GO" id="GO:0000155">
    <property type="term" value="F:phosphorelay sensor kinase activity"/>
    <property type="evidence" value="ECO:0007669"/>
    <property type="project" value="InterPro"/>
</dbReference>
<dbReference type="Pfam" id="PF02518">
    <property type="entry name" value="HATPase_c"/>
    <property type="match status" value="1"/>
</dbReference>
<dbReference type="InterPro" id="IPR003594">
    <property type="entry name" value="HATPase_dom"/>
</dbReference>
<sequence length="585" mass="66716">MNRIFRKMSLKRRLWVSFVLLTVVCISATGTYVSVFFSQSMKSQAAKTSQDTLNKTAQVFDERLRNIVVSISTLMMGEPFQHAMRDVQARNAEDYYNRLSQLQTPFAQLMLGEQSVESVLIHTPIGEFYPTENRRSTGTPFADTAIARVIADTREPWNTLWVRGHKDELFARGKPVVSLVIKPLFDLQLPGVYVVVNIREDHLLELIRAHLQEGSLRQLMIDRGGRGVFSSIPNRTDTDSRLDDDIGDSERGHFEYADDLGESYLVNYAGLGMNPDWVLIGYQSKKQLLAPVAQMRWTILTIMGACILLALILSSMLSELLLKPLFKLRNLMLKVERNRLDVRFESPFEDEISQVGHKFNRMMEQIGELIEEVKTSEQEKRHSEIKALQAQIDPHFLYNTLNTIYWKSEMDERQTVSEMIVALSLLFRLGLNNGKEITTLRQELDHVEQYLKLQTRCYPDLFRYEIRCDDESLLDVPVLKIVLQPLAENSILHGFQELDRPGRIVIEVAAEGGMLMLNVIDNGNGMDAERLERLLSGADAGHSSSYALSNVRARLALYYGHRGAMKLESVPGVRTSVKLMIPCER</sequence>
<dbReference type="PANTHER" id="PTHR34220">
    <property type="entry name" value="SENSOR HISTIDINE KINASE YPDA"/>
    <property type="match status" value="1"/>
</dbReference>
<organism evidence="9 10">
    <name type="scientific">Paenibacillus arenilitoris</name>
    <dbReference type="NCBI Taxonomy" id="2772299"/>
    <lineage>
        <taxon>Bacteria</taxon>
        <taxon>Bacillati</taxon>
        <taxon>Bacillota</taxon>
        <taxon>Bacilli</taxon>
        <taxon>Bacillales</taxon>
        <taxon>Paenibacillaceae</taxon>
        <taxon>Paenibacillus</taxon>
    </lineage>
</organism>
<evidence type="ECO:0000256" key="3">
    <source>
        <dbReference type="ARBA" id="ARBA00022553"/>
    </source>
</evidence>
<dbReference type="Pfam" id="PF06580">
    <property type="entry name" value="His_kinase"/>
    <property type="match status" value="1"/>
</dbReference>
<keyword evidence="4" id="KW-0808">Transferase</keyword>
<keyword evidence="10" id="KW-1185">Reference proteome</keyword>
<keyword evidence="7" id="KW-1133">Transmembrane helix</keyword>
<name>A0A927CGT1_9BACL</name>
<dbReference type="PROSITE" id="PS50885">
    <property type="entry name" value="HAMP"/>
    <property type="match status" value="1"/>
</dbReference>
<dbReference type="PANTHER" id="PTHR34220:SF7">
    <property type="entry name" value="SENSOR HISTIDINE KINASE YPDA"/>
    <property type="match status" value="1"/>
</dbReference>
<dbReference type="GO" id="GO:0005886">
    <property type="term" value="C:plasma membrane"/>
    <property type="evidence" value="ECO:0007669"/>
    <property type="project" value="UniProtKB-SubCell"/>
</dbReference>
<keyword evidence="5 9" id="KW-0418">Kinase</keyword>
<dbReference type="InterPro" id="IPR003660">
    <property type="entry name" value="HAMP_dom"/>
</dbReference>
<evidence type="ECO:0000313" key="9">
    <source>
        <dbReference type="EMBL" id="MBD2867219.1"/>
    </source>
</evidence>
<dbReference type="Proteomes" id="UP000632125">
    <property type="component" value="Unassembled WGS sequence"/>
</dbReference>
<evidence type="ECO:0000256" key="5">
    <source>
        <dbReference type="ARBA" id="ARBA00022777"/>
    </source>
</evidence>
<feature type="domain" description="HAMP" evidence="8">
    <location>
        <begin position="319"/>
        <end position="371"/>
    </location>
</feature>
<proteinExistence type="predicted"/>
<dbReference type="CDD" id="cd06225">
    <property type="entry name" value="HAMP"/>
    <property type="match status" value="1"/>
</dbReference>